<sequence>MRQKDIPPNWDTVLKPMIDNAPKHSFTGEDGVEICYIAFDNGHDKSIFIAPGVVEPAYKYVEFAYDFAQLGFNIFVVDHRSQGASGRIIPRSDIVYVKDFAHYVADLAQFVDEVHKQYPHVGNTTRYLLGNSLGGLISANYIAQHQHPFSKVILSVPAMQVNTFPLPEEIARAATSFAQILGLGKRKLPGPKFFSSEHFTTNRATSCRERFDINTKVFTEYPQTCITGISFGWVGKIVKASRFMENYAKANVPVLLIQAAKDEVLKPGRQRKYSEKVTECTLKIYNEGKHNLLEEKDHTRDEVFKWIVDFLS</sequence>
<dbReference type="Gene3D" id="3.40.50.1820">
    <property type="entry name" value="alpha/beta hydrolase"/>
    <property type="match status" value="1"/>
</dbReference>
<dbReference type="Pfam" id="PF12146">
    <property type="entry name" value="Hydrolase_4"/>
    <property type="match status" value="1"/>
</dbReference>
<accession>A0A5S9IK77</accession>
<proteinExistence type="predicted"/>
<dbReference type="InterPro" id="IPR022742">
    <property type="entry name" value="Hydrolase_4"/>
</dbReference>
<dbReference type="InterPro" id="IPR051044">
    <property type="entry name" value="MAG_DAG_Lipase"/>
</dbReference>
<evidence type="ECO:0000259" key="1">
    <source>
        <dbReference type="Pfam" id="PF12146"/>
    </source>
</evidence>
<dbReference type="EMBL" id="AP019860">
    <property type="protein sequence ID" value="BBM83388.1"/>
    <property type="molecule type" value="Genomic_DNA"/>
</dbReference>
<dbReference type="SUPFAM" id="SSF53474">
    <property type="entry name" value="alpha/beta-Hydrolases"/>
    <property type="match status" value="1"/>
</dbReference>
<organism evidence="2 3">
    <name type="scientific">Uabimicrobium amorphum</name>
    <dbReference type="NCBI Taxonomy" id="2596890"/>
    <lineage>
        <taxon>Bacteria</taxon>
        <taxon>Pseudomonadati</taxon>
        <taxon>Planctomycetota</taxon>
        <taxon>Candidatus Uabimicrobiia</taxon>
        <taxon>Candidatus Uabimicrobiales</taxon>
        <taxon>Candidatus Uabimicrobiaceae</taxon>
        <taxon>Candidatus Uabimicrobium</taxon>
    </lineage>
</organism>
<evidence type="ECO:0000313" key="3">
    <source>
        <dbReference type="Proteomes" id="UP000326354"/>
    </source>
</evidence>
<keyword evidence="3" id="KW-1185">Reference proteome</keyword>
<dbReference type="RefSeq" id="WP_173013209.1">
    <property type="nucleotide sequence ID" value="NZ_AP019860.1"/>
</dbReference>
<feature type="domain" description="Serine aminopeptidase S33" evidence="1">
    <location>
        <begin position="43"/>
        <end position="297"/>
    </location>
</feature>
<dbReference type="PANTHER" id="PTHR11614">
    <property type="entry name" value="PHOSPHOLIPASE-RELATED"/>
    <property type="match status" value="1"/>
</dbReference>
<protein>
    <submittedName>
        <fullName evidence="2">Lysophospholipase L2</fullName>
    </submittedName>
</protein>
<reference evidence="2 3" key="1">
    <citation type="submission" date="2019-08" db="EMBL/GenBank/DDBJ databases">
        <title>Complete genome sequence of Candidatus Uab amorphum.</title>
        <authorList>
            <person name="Shiratori T."/>
            <person name="Suzuki S."/>
            <person name="Kakizawa Y."/>
            <person name="Ishida K."/>
        </authorList>
    </citation>
    <scope>NUCLEOTIDE SEQUENCE [LARGE SCALE GENOMIC DNA]</scope>
    <source>
        <strain evidence="2 3">SRT547</strain>
    </source>
</reference>
<name>A0A5S9IK77_UABAM</name>
<dbReference type="KEGG" id="uam:UABAM_01740"/>
<dbReference type="AlphaFoldDB" id="A0A5S9IK77"/>
<dbReference type="InterPro" id="IPR029058">
    <property type="entry name" value="AB_hydrolase_fold"/>
</dbReference>
<dbReference type="Proteomes" id="UP000326354">
    <property type="component" value="Chromosome"/>
</dbReference>
<evidence type="ECO:0000313" key="2">
    <source>
        <dbReference type="EMBL" id="BBM83388.1"/>
    </source>
</evidence>
<gene>
    <name evidence="2" type="ORF">UABAM_01740</name>
</gene>